<proteinExistence type="predicted"/>
<evidence type="ECO:0000313" key="1">
    <source>
        <dbReference type="EMBL" id="AYG81608.1"/>
    </source>
</evidence>
<sequence length="53" mass="5679">MDIKKVLLYIAVVFVLYTIITSPVQAAGMVQTGFEGISSAAKGVGEFMTNLVR</sequence>
<organism evidence="1 2">
    <name type="scientific">Streptomyces hundungensis</name>
    <dbReference type="NCBI Taxonomy" id="1077946"/>
    <lineage>
        <taxon>Bacteria</taxon>
        <taxon>Bacillati</taxon>
        <taxon>Actinomycetota</taxon>
        <taxon>Actinomycetes</taxon>
        <taxon>Kitasatosporales</taxon>
        <taxon>Streptomycetaceae</taxon>
        <taxon>Streptomyces</taxon>
    </lineage>
</organism>
<keyword evidence="2" id="KW-1185">Reference proteome</keyword>
<dbReference type="KEGG" id="shun:DWB77_03769"/>
<evidence type="ECO:0000313" key="2">
    <source>
        <dbReference type="Proteomes" id="UP000271554"/>
    </source>
</evidence>
<dbReference type="Proteomes" id="UP000271554">
    <property type="component" value="Chromosome"/>
</dbReference>
<dbReference type="EMBL" id="CP032698">
    <property type="protein sequence ID" value="AYG81608.1"/>
    <property type="molecule type" value="Genomic_DNA"/>
</dbReference>
<protein>
    <submittedName>
        <fullName evidence="1">Uncharacterized protein</fullName>
    </submittedName>
</protein>
<dbReference type="RefSeq" id="WP_162952557.1">
    <property type="nucleotide sequence ID" value="NZ_CP032698.1"/>
</dbReference>
<gene>
    <name evidence="1" type="ORF">DWB77_03769</name>
</gene>
<name>A0A387HLD9_9ACTN</name>
<reference evidence="1 2" key="1">
    <citation type="submission" date="2018-10" db="EMBL/GenBank/DDBJ databases">
        <title>Relationship between Morphology and Antimicrobial Activity in Streptomyces.</title>
        <authorList>
            <person name="Kang H.J."/>
            <person name="Kim S.B."/>
        </authorList>
    </citation>
    <scope>NUCLEOTIDE SEQUENCE [LARGE SCALE GENOMIC DNA]</scope>
    <source>
        <strain evidence="1 2">BH38</strain>
    </source>
</reference>
<dbReference type="AlphaFoldDB" id="A0A387HLD9"/>
<accession>A0A387HLD9</accession>